<evidence type="ECO:0000313" key="3">
    <source>
        <dbReference type="Proteomes" id="UP000266841"/>
    </source>
</evidence>
<sequence length="126" mass="14522">PSKSHYKGDESDEIIRNMEHEYGPDHDHEELFEGGETDSDDSDSDSDHDARTKVEVKKSRRPLEPEPRAPVPRHLQETPSKSPYNGDESDEIIRNIEHLYKELDSLEASKQLLIYLHKRSKSTGKL</sequence>
<feature type="compositionally biased region" description="Basic and acidic residues" evidence="1">
    <location>
        <begin position="1"/>
        <end position="31"/>
    </location>
</feature>
<reference evidence="2 3" key="1">
    <citation type="journal article" date="2012" name="Genome Biol.">
        <title>Genome and low-iron response of an oceanic diatom adapted to chronic iron limitation.</title>
        <authorList>
            <person name="Lommer M."/>
            <person name="Specht M."/>
            <person name="Roy A.S."/>
            <person name="Kraemer L."/>
            <person name="Andreson R."/>
            <person name="Gutowska M.A."/>
            <person name="Wolf J."/>
            <person name="Bergner S.V."/>
            <person name="Schilhabel M.B."/>
            <person name="Klostermeier U.C."/>
            <person name="Beiko R.G."/>
            <person name="Rosenstiel P."/>
            <person name="Hippler M."/>
            <person name="Laroche J."/>
        </authorList>
    </citation>
    <scope>NUCLEOTIDE SEQUENCE [LARGE SCALE GENOMIC DNA]</scope>
    <source>
        <strain evidence="2 3">CCMP1005</strain>
    </source>
</reference>
<dbReference type="Proteomes" id="UP000266841">
    <property type="component" value="Unassembled WGS sequence"/>
</dbReference>
<dbReference type="AlphaFoldDB" id="K0TMP7"/>
<feature type="non-terminal residue" evidence="2">
    <location>
        <position position="1"/>
    </location>
</feature>
<organism evidence="2 3">
    <name type="scientific">Thalassiosira oceanica</name>
    <name type="common">Marine diatom</name>
    <dbReference type="NCBI Taxonomy" id="159749"/>
    <lineage>
        <taxon>Eukaryota</taxon>
        <taxon>Sar</taxon>
        <taxon>Stramenopiles</taxon>
        <taxon>Ochrophyta</taxon>
        <taxon>Bacillariophyta</taxon>
        <taxon>Coscinodiscophyceae</taxon>
        <taxon>Thalassiosirophycidae</taxon>
        <taxon>Thalassiosirales</taxon>
        <taxon>Thalassiosiraceae</taxon>
        <taxon>Thalassiosira</taxon>
    </lineage>
</organism>
<comment type="caution">
    <text evidence="2">The sequence shown here is derived from an EMBL/GenBank/DDBJ whole genome shotgun (WGS) entry which is preliminary data.</text>
</comment>
<dbReference type="EMBL" id="AGNL01002186">
    <property type="protein sequence ID" value="EJK76411.1"/>
    <property type="molecule type" value="Genomic_DNA"/>
</dbReference>
<feature type="region of interest" description="Disordered" evidence="1">
    <location>
        <begin position="1"/>
        <end position="89"/>
    </location>
</feature>
<feature type="compositionally biased region" description="Acidic residues" evidence="1">
    <location>
        <begin position="32"/>
        <end position="44"/>
    </location>
</feature>
<gene>
    <name evidence="2" type="ORF">THAOC_01825</name>
</gene>
<evidence type="ECO:0000313" key="2">
    <source>
        <dbReference type="EMBL" id="EJK76411.1"/>
    </source>
</evidence>
<proteinExistence type="predicted"/>
<protein>
    <submittedName>
        <fullName evidence="2">Uncharacterized protein</fullName>
    </submittedName>
</protein>
<feature type="compositionally biased region" description="Basic and acidic residues" evidence="1">
    <location>
        <begin position="45"/>
        <end position="67"/>
    </location>
</feature>
<name>K0TMP7_THAOC</name>
<keyword evidence="3" id="KW-1185">Reference proteome</keyword>
<evidence type="ECO:0000256" key="1">
    <source>
        <dbReference type="SAM" id="MobiDB-lite"/>
    </source>
</evidence>
<accession>K0TMP7</accession>